<feature type="transmembrane region" description="Helical" evidence="1">
    <location>
        <begin position="27"/>
        <end position="46"/>
    </location>
</feature>
<organism evidence="2 3">
    <name type="scientific">Actinomadura barringtoniae</name>
    <dbReference type="NCBI Taxonomy" id="1427535"/>
    <lineage>
        <taxon>Bacteria</taxon>
        <taxon>Bacillati</taxon>
        <taxon>Actinomycetota</taxon>
        <taxon>Actinomycetes</taxon>
        <taxon>Streptosporangiales</taxon>
        <taxon>Thermomonosporaceae</taxon>
        <taxon>Actinomadura</taxon>
    </lineage>
</organism>
<sequence length="196" mass="22341">MADKTLRVLGNGDPANRRPVEWTHHEVGFIVFLVLLPIFALAATVSLEWHALVFWAVWSPFLVKALGWWRRRRPQEAWLEGSVLSVRRGGTVKRCDLATVQRADLVTSMFAEPQPSFSELRVGQKKVELRYVLKTAEEEALSAGELRALAEALESGERPSEAARSAAARLREIARYGHERSWSERVDWSHRVSRRD</sequence>
<dbReference type="RefSeq" id="WP_208253123.1">
    <property type="nucleotide sequence ID" value="NZ_JAGEOJ010000001.1"/>
</dbReference>
<reference evidence="2" key="1">
    <citation type="submission" date="2021-03" db="EMBL/GenBank/DDBJ databases">
        <authorList>
            <person name="Kanchanasin P."/>
            <person name="Saeng-In P."/>
            <person name="Phongsopitanun W."/>
            <person name="Yuki M."/>
            <person name="Kudo T."/>
            <person name="Ohkuma M."/>
            <person name="Tanasupawat S."/>
        </authorList>
    </citation>
    <scope>NUCLEOTIDE SEQUENCE</scope>
    <source>
        <strain evidence="2">GKU 128</strain>
    </source>
</reference>
<keyword evidence="1" id="KW-0812">Transmembrane</keyword>
<protein>
    <submittedName>
        <fullName evidence="2">Uncharacterized protein</fullName>
    </submittedName>
</protein>
<keyword evidence="3" id="KW-1185">Reference proteome</keyword>
<dbReference type="AlphaFoldDB" id="A0A939P5G4"/>
<evidence type="ECO:0000313" key="2">
    <source>
        <dbReference type="EMBL" id="MBO2445498.1"/>
    </source>
</evidence>
<evidence type="ECO:0000313" key="3">
    <source>
        <dbReference type="Proteomes" id="UP000669179"/>
    </source>
</evidence>
<dbReference type="EMBL" id="JAGEOJ010000001">
    <property type="protein sequence ID" value="MBO2445498.1"/>
    <property type="molecule type" value="Genomic_DNA"/>
</dbReference>
<keyword evidence="1" id="KW-0472">Membrane</keyword>
<feature type="transmembrane region" description="Helical" evidence="1">
    <location>
        <begin position="52"/>
        <end position="69"/>
    </location>
</feature>
<dbReference type="Proteomes" id="UP000669179">
    <property type="component" value="Unassembled WGS sequence"/>
</dbReference>
<comment type="caution">
    <text evidence="2">The sequence shown here is derived from an EMBL/GenBank/DDBJ whole genome shotgun (WGS) entry which is preliminary data.</text>
</comment>
<proteinExistence type="predicted"/>
<accession>A0A939P5G4</accession>
<name>A0A939P5G4_9ACTN</name>
<gene>
    <name evidence="2" type="ORF">J4573_00180</name>
</gene>
<keyword evidence="1" id="KW-1133">Transmembrane helix</keyword>
<evidence type="ECO:0000256" key="1">
    <source>
        <dbReference type="SAM" id="Phobius"/>
    </source>
</evidence>